<evidence type="ECO:0008006" key="3">
    <source>
        <dbReference type="Google" id="ProtNLM"/>
    </source>
</evidence>
<dbReference type="Proteomes" id="UP000077037">
    <property type="component" value="Unassembled WGS sequence"/>
</dbReference>
<organism evidence="1 2">
    <name type="scientific">Bordetella ansorpii</name>
    <dbReference type="NCBI Taxonomy" id="288768"/>
    <lineage>
        <taxon>Bacteria</taxon>
        <taxon>Pseudomonadati</taxon>
        <taxon>Pseudomonadota</taxon>
        <taxon>Betaproteobacteria</taxon>
        <taxon>Burkholderiales</taxon>
        <taxon>Alcaligenaceae</taxon>
        <taxon>Bordetella</taxon>
    </lineage>
</organism>
<evidence type="ECO:0000313" key="2">
    <source>
        <dbReference type="Proteomes" id="UP000077037"/>
    </source>
</evidence>
<dbReference type="AlphaFoldDB" id="A0A157RNA1"/>
<proteinExistence type="predicted"/>
<name>A0A157RNA1_9BORD</name>
<protein>
    <recommendedName>
        <fullName evidence="3">Phage protein</fullName>
    </recommendedName>
</protein>
<gene>
    <name evidence="1" type="ORF">SAMEA1982600_05175</name>
</gene>
<evidence type="ECO:0000313" key="1">
    <source>
        <dbReference type="EMBL" id="SAI58909.1"/>
    </source>
</evidence>
<dbReference type="EMBL" id="FKBS01000029">
    <property type="protein sequence ID" value="SAI58909.1"/>
    <property type="molecule type" value="Genomic_DNA"/>
</dbReference>
<accession>A0A157RNA1</accession>
<reference evidence="1 2" key="1">
    <citation type="submission" date="2016-03" db="EMBL/GenBank/DDBJ databases">
        <authorList>
            <consortium name="Pathogen Informatics"/>
        </authorList>
    </citation>
    <scope>NUCLEOTIDE SEQUENCE [LARGE SCALE GENOMIC DNA]</scope>
    <source>
        <strain evidence="1 2">NCTC13364</strain>
    </source>
</reference>
<sequence length="164" mass="17847">MNLMKIPFQPLKAGYGGEPAFGVSRIELAGGPGRYRATPEPQEHMLTASWLLQEHEYSAFMGFVRSVARTGGAPFLADLIIDDAAVREYAARIVPGTLRLVSIAGNVYTVSAQLEVESLPEVRDPSTDYWASVILFLAVYGSVAAAREVWDLLAKLVNEDLPHG</sequence>